<evidence type="ECO:0000313" key="2">
    <source>
        <dbReference type="Proteomes" id="UP000262583"/>
    </source>
</evidence>
<name>A0A2Z4Y5G5_SUMC1</name>
<dbReference type="KEGG" id="schv:BRCON_1409"/>
<organism evidence="1 2">
    <name type="scientific">Sumerlaea chitinivorans</name>
    <dbReference type="NCBI Taxonomy" id="2250252"/>
    <lineage>
        <taxon>Bacteria</taxon>
        <taxon>Candidatus Sumerlaeota</taxon>
        <taxon>Candidatus Sumerlaeia</taxon>
        <taxon>Candidatus Sumerlaeales</taxon>
        <taxon>Candidatus Sumerlaeaceae</taxon>
        <taxon>Candidatus Sumerlaea</taxon>
    </lineage>
</organism>
<proteinExistence type="predicted"/>
<gene>
    <name evidence="1" type="ORF">BRCON_1409</name>
</gene>
<dbReference type="InterPro" id="IPR043519">
    <property type="entry name" value="NT_sf"/>
</dbReference>
<dbReference type="AlphaFoldDB" id="A0A2Z4Y5G5"/>
<dbReference type="Gene3D" id="3.30.460.40">
    <property type="match status" value="1"/>
</dbReference>
<dbReference type="Pfam" id="PF10706">
    <property type="entry name" value="Aminoglyc_resit"/>
    <property type="match status" value="1"/>
</dbReference>
<dbReference type="SUPFAM" id="SSF81301">
    <property type="entry name" value="Nucleotidyltransferase"/>
    <property type="match status" value="1"/>
</dbReference>
<reference evidence="1 2" key="1">
    <citation type="submission" date="2018-05" db="EMBL/GenBank/DDBJ databases">
        <title>A metagenomic window into the 2 km-deep terrestrial subsurface aquifer revealed taxonomically and functionally diverse microbial community comprising novel uncultured bacterial lineages.</title>
        <authorList>
            <person name="Kadnikov V.V."/>
            <person name="Mardanov A.V."/>
            <person name="Beletsky A.V."/>
            <person name="Banks D."/>
            <person name="Pimenov N.V."/>
            <person name="Frank Y.A."/>
            <person name="Karnachuk O.V."/>
            <person name="Ravin N.V."/>
        </authorList>
    </citation>
    <scope>NUCLEOTIDE SEQUENCE [LARGE SCALE GENOMIC DNA]</scope>
    <source>
        <strain evidence="1">BY</strain>
    </source>
</reference>
<dbReference type="InterPro" id="IPR019646">
    <property type="entry name" value="Aminoglyc_AdlTrfase"/>
</dbReference>
<protein>
    <submittedName>
        <fullName evidence="1">Uncharacterized protein</fullName>
    </submittedName>
</protein>
<accession>A0A2Z4Y5G5</accession>
<sequence>MGTDQPTTKEQLFALLDLLQREGVRVWVHGGWALEALSGVSRPHKDIDLLAAEVDRERLRQLFADSLVEEDVHKLTVSFQGAEVEITFFQRDKRGKAYTITPRILARWSERSLGNCTAVLAGREIPIVDVTALYVEVFNTLRKKGDMLDKNRRDQEIVRRLVTPEQEAFARRYFPRPNTRWNRMLLRLGLW</sequence>
<dbReference type="EMBL" id="CP030759">
    <property type="protein sequence ID" value="AXA36186.1"/>
    <property type="molecule type" value="Genomic_DNA"/>
</dbReference>
<dbReference type="Proteomes" id="UP000262583">
    <property type="component" value="Chromosome"/>
</dbReference>
<evidence type="ECO:0000313" key="1">
    <source>
        <dbReference type="EMBL" id="AXA36186.1"/>
    </source>
</evidence>